<evidence type="ECO:0000256" key="1">
    <source>
        <dbReference type="SAM" id="MobiDB-lite"/>
    </source>
</evidence>
<feature type="non-terminal residue" evidence="2">
    <location>
        <position position="1"/>
    </location>
</feature>
<evidence type="ECO:0000313" key="3">
    <source>
        <dbReference type="Proteomes" id="UP001341840"/>
    </source>
</evidence>
<sequence length="65" mass="7720">EFTKEINQAAEDNLKQKKQRKKHSKRLYAYACYMKSSLPRLGVVTKPILCMHRRRRQRICVVNGT</sequence>
<accession>A0ABU6ZXT0</accession>
<dbReference type="Proteomes" id="UP001341840">
    <property type="component" value="Unassembled WGS sequence"/>
</dbReference>
<gene>
    <name evidence="2" type="ORF">PIB30_107318</name>
</gene>
<name>A0ABU6ZXT0_9FABA</name>
<organism evidence="2 3">
    <name type="scientific">Stylosanthes scabra</name>
    <dbReference type="NCBI Taxonomy" id="79078"/>
    <lineage>
        <taxon>Eukaryota</taxon>
        <taxon>Viridiplantae</taxon>
        <taxon>Streptophyta</taxon>
        <taxon>Embryophyta</taxon>
        <taxon>Tracheophyta</taxon>
        <taxon>Spermatophyta</taxon>
        <taxon>Magnoliopsida</taxon>
        <taxon>eudicotyledons</taxon>
        <taxon>Gunneridae</taxon>
        <taxon>Pentapetalae</taxon>
        <taxon>rosids</taxon>
        <taxon>fabids</taxon>
        <taxon>Fabales</taxon>
        <taxon>Fabaceae</taxon>
        <taxon>Papilionoideae</taxon>
        <taxon>50 kb inversion clade</taxon>
        <taxon>dalbergioids sensu lato</taxon>
        <taxon>Dalbergieae</taxon>
        <taxon>Pterocarpus clade</taxon>
        <taxon>Stylosanthes</taxon>
    </lineage>
</organism>
<proteinExistence type="predicted"/>
<reference evidence="2 3" key="1">
    <citation type="journal article" date="2023" name="Plants (Basel)">
        <title>Bridging the Gap: Combining Genomics and Transcriptomics Approaches to Understand Stylosanthes scabra, an Orphan Legume from the Brazilian Caatinga.</title>
        <authorList>
            <person name="Ferreira-Neto J.R.C."/>
            <person name="da Silva M.D."/>
            <person name="Binneck E."/>
            <person name="de Melo N.F."/>
            <person name="da Silva R.H."/>
            <person name="de Melo A.L.T.M."/>
            <person name="Pandolfi V."/>
            <person name="Bustamante F.O."/>
            <person name="Brasileiro-Vidal A.C."/>
            <person name="Benko-Iseppon A.M."/>
        </authorList>
    </citation>
    <scope>NUCLEOTIDE SEQUENCE [LARGE SCALE GENOMIC DNA]</scope>
    <source>
        <tissue evidence="2">Leaves</tissue>
    </source>
</reference>
<dbReference type="EMBL" id="JASCZI010276380">
    <property type="protein sequence ID" value="MED6226799.1"/>
    <property type="molecule type" value="Genomic_DNA"/>
</dbReference>
<evidence type="ECO:0000313" key="2">
    <source>
        <dbReference type="EMBL" id="MED6226799.1"/>
    </source>
</evidence>
<keyword evidence="3" id="KW-1185">Reference proteome</keyword>
<comment type="caution">
    <text evidence="2">The sequence shown here is derived from an EMBL/GenBank/DDBJ whole genome shotgun (WGS) entry which is preliminary data.</text>
</comment>
<feature type="region of interest" description="Disordered" evidence="1">
    <location>
        <begin position="1"/>
        <end position="20"/>
    </location>
</feature>
<protein>
    <submittedName>
        <fullName evidence="2">Uncharacterized protein</fullName>
    </submittedName>
</protein>